<dbReference type="InterPro" id="IPR020084">
    <property type="entry name" value="NUDIX_hydrolase_CS"/>
</dbReference>
<keyword evidence="2" id="KW-0378">Hydrolase</keyword>
<evidence type="ECO:0000256" key="2">
    <source>
        <dbReference type="ARBA" id="ARBA00022801"/>
    </source>
</evidence>
<dbReference type="Gene3D" id="3.90.79.10">
    <property type="entry name" value="Nucleoside Triphosphate Pyrophosphohydrolase"/>
    <property type="match status" value="1"/>
</dbReference>
<dbReference type="RefSeq" id="WP_109740880.1">
    <property type="nucleotide sequence ID" value="NZ_QGGO01000001.1"/>
</dbReference>
<evidence type="ECO:0000313" key="4">
    <source>
        <dbReference type="EMBL" id="PWK29244.1"/>
    </source>
</evidence>
<dbReference type="EMBL" id="QGGO01000001">
    <property type="protein sequence ID" value="PWK29244.1"/>
    <property type="molecule type" value="Genomic_DNA"/>
</dbReference>
<dbReference type="SUPFAM" id="SSF55811">
    <property type="entry name" value="Nudix"/>
    <property type="match status" value="1"/>
</dbReference>
<dbReference type="InterPro" id="IPR000086">
    <property type="entry name" value="NUDIX_hydrolase_dom"/>
</dbReference>
<dbReference type="PANTHER" id="PTHR43046">
    <property type="entry name" value="GDP-MANNOSE MANNOSYL HYDROLASE"/>
    <property type="match status" value="1"/>
</dbReference>
<dbReference type="PROSITE" id="PS00893">
    <property type="entry name" value="NUDIX_BOX"/>
    <property type="match status" value="1"/>
</dbReference>
<organism evidence="4 5">
    <name type="scientific">Arcicella aurantiaca</name>
    <dbReference type="NCBI Taxonomy" id="591202"/>
    <lineage>
        <taxon>Bacteria</taxon>
        <taxon>Pseudomonadati</taxon>
        <taxon>Bacteroidota</taxon>
        <taxon>Cytophagia</taxon>
        <taxon>Cytophagales</taxon>
        <taxon>Flectobacillaceae</taxon>
        <taxon>Arcicella</taxon>
    </lineage>
</organism>
<dbReference type="PANTHER" id="PTHR43046:SF14">
    <property type="entry name" value="MUTT_NUDIX FAMILY PROTEIN"/>
    <property type="match status" value="1"/>
</dbReference>
<accession>A0A316EGP6</accession>
<evidence type="ECO:0000313" key="5">
    <source>
        <dbReference type="Proteomes" id="UP000245489"/>
    </source>
</evidence>
<dbReference type="AlphaFoldDB" id="A0A316EGP6"/>
<gene>
    <name evidence="4" type="ORF">LV89_00084</name>
</gene>
<comment type="cofactor">
    <cofactor evidence="1">
        <name>Mg(2+)</name>
        <dbReference type="ChEBI" id="CHEBI:18420"/>
    </cofactor>
</comment>
<sequence>MNQEIINQYGNHLRVRVCGICVQDGKILLINHSGMNESGEFWSPPGGGLQFGETIEECLKREFLEETNTIISVGNFLKINEFVKPPLHAIELFYEVKIVSGDIQIGFDPEMEQQIIKEVKWLSFEEVLQKEEGRFARVLLEIASLF</sequence>
<dbReference type="Pfam" id="PF00293">
    <property type="entry name" value="NUDIX"/>
    <property type="match status" value="1"/>
</dbReference>
<dbReference type="GO" id="GO:0016787">
    <property type="term" value="F:hydrolase activity"/>
    <property type="evidence" value="ECO:0007669"/>
    <property type="project" value="UniProtKB-KW"/>
</dbReference>
<feature type="domain" description="Nudix hydrolase" evidence="3">
    <location>
        <begin position="10"/>
        <end position="146"/>
    </location>
</feature>
<proteinExistence type="predicted"/>
<comment type="caution">
    <text evidence="4">The sequence shown here is derived from an EMBL/GenBank/DDBJ whole genome shotgun (WGS) entry which is preliminary data.</text>
</comment>
<dbReference type="Proteomes" id="UP000245489">
    <property type="component" value="Unassembled WGS sequence"/>
</dbReference>
<dbReference type="OrthoDB" id="9810648at2"/>
<dbReference type="PROSITE" id="PS51462">
    <property type="entry name" value="NUDIX"/>
    <property type="match status" value="1"/>
</dbReference>
<protein>
    <submittedName>
        <fullName evidence="4">8-oxo-dGTP diphosphatase</fullName>
    </submittedName>
</protein>
<reference evidence="4 5" key="1">
    <citation type="submission" date="2018-05" db="EMBL/GenBank/DDBJ databases">
        <title>Genomic Encyclopedia of Archaeal and Bacterial Type Strains, Phase II (KMG-II): from individual species to whole genera.</title>
        <authorList>
            <person name="Goeker M."/>
        </authorList>
    </citation>
    <scope>NUCLEOTIDE SEQUENCE [LARGE SCALE GENOMIC DNA]</scope>
    <source>
        <strain evidence="4 5">DSM 22214</strain>
    </source>
</reference>
<keyword evidence="5" id="KW-1185">Reference proteome</keyword>
<evidence type="ECO:0000256" key="1">
    <source>
        <dbReference type="ARBA" id="ARBA00001946"/>
    </source>
</evidence>
<dbReference type="InterPro" id="IPR015797">
    <property type="entry name" value="NUDIX_hydrolase-like_dom_sf"/>
</dbReference>
<dbReference type="CDD" id="cd18880">
    <property type="entry name" value="NUDIX_ADPRase"/>
    <property type="match status" value="1"/>
</dbReference>
<evidence type="ECO:0000259" key="3">
    <source>
        <dbReference type="PROSITE" id="PS51462"/>
    </source>
</evidence>
<name>A0A316EGP6_9BACT</name>